<keyword evidence="3" id="KW-1185">Reference proteome</keyword>
<proteinExistence type="predicted"/>
<feature type="region of interest" description="Disordered" evidence="1">
    <location>
        <begin position="170"/>
        <end position="361"/>
    </location>
</feature>
<dbReference type="InterPro" id="IPR012851">
    <property type="entry name" value="Spore_coat_CotF-like"/>
</dbReference>
<dbReference type="Pfam" id="PF07875">
    <property type="entry name" value="Coat_F"/>
    <property type="match status" value="1"/>
</dbReference>
<evidence type="ECO:0000313" key="3">
    <source>
        <dbReference type="Proteomes" id="UP001596250"/>
    </source>
</evidence>
<feature type="compositionally biased region" description="Polar residues" evidence="1">
    <location>
        <begin position="197"/>
        <end position="307"/>
    </location>
</feature>
<gene>
    <name evidence="2" type="ORF">ACFPXP_10435</name>
</gene>
<reference evidence="3" key="1">
    <citation type="journal article" date="2019" name="Int. J. Syst. Evol. Microbiol.">
        <title>The Global Catalogue of Microorganisms (GCM) 10K type strain sequencing project: providing services to taxonomists for standard genome sequencing and annotation.</title>
        <authorList>
            <consortium name="The Broad Institute Genomics Platform"/>
            <consortium name="The Broad Institute Genome Sequencing Center for Infectious Disease"/>
            <person name="Wu L."/>
            <person name="Ma J."/>
        </authorList>
    </citation>
    <scope>NUCLEOTIDE SEQUENCE [LARGE SCALE GENOMIC DNA]</scope>
    <source>
        <strain evidence="3">CCM 8749</strain>
    </source>
</reference>
<feature type="compositionally biased region" description="Polar residues" evidence="1">
    <location>
        <begin position="316"/>
        <end position="330"/>
    </location>
</feature>
<keyword evidence="2" id="KW-0167">Capsid protein</keyword>
<accession>A0ABW1IPX7</accession>
<dbReference type="RefSeq" id="WP_379894147.1">
    <property type="nucleotide sequence ID" value="NZ_CBCSCT010000069.1"/>
</dbReference>
<keyword evidence="2" id="KW-0946">Virion</keyword>
<sequence length="361" mass="39497">MMYMNFDSLNVPGQFTVPMFHFSDRDFAFVIMSELKRMASEYTTACLESSREDIRRMFEMKLQNTLSKQAYLHQMMSQFQFSDTPASVSRQQVLNEVQQQSDAGFKLQSYMHDRLHAGPAYAQEQGYIGQQQPMIGNMQIAQTSFTGFGQMQSVPQEYNSSNLYGTPSMSYSGYSMPQENRPDASYSPITQEERSGGAQTSQTANLYTSAQGVSEQSRAGASVQSRSASAGTKTEQGEYTMQNNRQAGKQAGTDPNLNLNPNASQDQTQARTSGYAVNSSANETTARNQNQEQQLAGSQQALNNTYRSGPADSAADTASQNGTALSQSAGASDADYHVGTNAQMNAGATSETDDPMDKYFS</sequence>
<name>A0ABW1IPX7_9BACL</name>
<comment type="caution">
    <text evidence="2">The sequence shown here is derived from an EMBL/GenBank/DDBJ whole genome shotgun (WGS) entry which is preliminary data.</text>
</comment>
<protein>
    <submittedName>
        <fullName evidence="2">Spore coat protein</fullName>
    </submittedName>
</protein>
<dbReference type="EMBL" id="JBHSQV010000137">
    <property type="protein sequence ID" value="MFC5986834.1"/>
    <property type="molecule type" value="Genomic_DNA"/>
</dbReference>
<dbReference type="Proteomes" id="UP001596250">
    <property type="component" value="Unassembled WGS sequence"/>
</dbReference>
<organism evidence="2 3">
    <name type="scientific">Marinicrinis lubricantis</name>
    <dbReference type="NCBI Taxonomy" id="2086470"/>
    <lineage>
        <taxon>Bacteria</taxon>
        <taxon>Bacillati</taxon>
        <taxon>Bacillota</taxon>
        <taxon>Bacilli</taxon>
        <taxon>Bacillales</taxon>
        <taxon>Paenibacillaceae</taxon>
    </lineage>
</organism>
<evidence type="ECO:0000256" key="1">
    <source>
        <dbReference type="SAM" id="MobiDB-lite"/>
    </source>
</evidence>
<feature type="compositionally biased region" description="Polar residues" evidence="1">
    <location>
        <begin position="340"/>
        <end position="350"/>
    </location>
</feature>
<evidence type="ECO:0000313" key="2">
    <source>
        <dbReference type="EMBL" id="MFC5986834.1"/>
    </source>
</evidence>